<gene>
    <name evidence="2" type="ORF">EDM58_03690</name>
</gene>
<protein>
    <submittedName>
        <fullName evidence="2">DUF4260 family protein</fullName>
    </submittedName>
</protein>
<evidence type="ECO:0000313" key="3">
    <source>
        <dbReference type="Proteomes" id="UP000281915"/>
    </source>
</evidence>
<dbReference type="EMBL" id="RHHT01000003">
    <property type="protein sequence ID" value="RNB85639.1"/>
    <property type="molecule type" value="Genomic_DNA"/>
</dbReference>
<keyword evidence="1" id="KW-0812">Transmembrane</keyword>
<evidence type="ECO:0000256" key="1">
    <source>
        <dbReference type="SAM" id="Phobius"/>
    </source>
</evidence>
<accession>A0A3M8DDI3</accession>
<dbReference type="InterPro" id="IPR025356">
    <property type="entry name" value="DUF4260"/>
</dbReference>
<name>A0A3M8DDI3_9BACL</name>
<reference evidence="2 3" key="1">
    <citation type="submission" date="2018-10" db="EMBL/GenBank/DDBJ databases">
        <title>Phylogenomics of Brevibacillus.</title>
        <authorList>
            <person name="Dunlap C."/>
        </authorList>
    </citation>
    <scope>NUCLEOTIDE SEQUENCE [LARGE SCALE GENOMIC DNA]</scope>
    <source>
        <strain evidence="2 3">JCM 15085</strain>
    </source>
</reference>
<keyword evidence="1" id="KW-0472">Membrane</keyword>
<feature type="transmembrane region" description="Helical" evidence="1">
    <location>
        <begin position="12"/>
        <end position="38"/>
    </location>
</feature>
<feature type="transmembrane region" description="Helical" evidence="1">
    <location>
        <begin position="63"/>
        <end position="89"/>
    </location>
</feature>
<dbReference type="Pfam" id="PF14079">
    <property type="entry name" value="DUF4260"/>
    <property type="match status" value="1"/>
</dbReference>
<keyword evidence="1" id="KW-1133">Transmembrane helix</keyword>
<dbReference type="AlphaFoldDB" id="A0A3M8DDI3"/>
<evidence type="ECO:0000313" key="2">
    <source>
        <dbReference type="EMBL" id="RNB85639.1"/>
    </source>
</evidence>
<comment type="caution">
    <text evidence="2">The sequence shown here is derived from an EMBL/GenBank/DDBJ whole genome shotgun (WGS) entry which is preliminary data.</text>
</comment>
<dbReference type="RefSeq" id="WP_122912141.1">
    <property type="nucleotide sequence ID" value="NZ_RHHT01000003.1"/>
</dbReference>
<dbReference type="Proteomes" id="UP000281915">
    <property type="component" value="Unassembled WGS sequence"/>
</dbReference>
<sequence>MKNRWIIQTENAIFFALTFIIYSHFDFSLLLFFGLLLVPDITMLGYLANAKTGAQIYNMGHSIILPTIILLSYFLIQSDFLFIIALIWYAHIFMDRAIGYGLKYSHSFKETHLQKI</sequence>
<proteinExistence type="predicted"/>
<organism evidence="2 3">
    <name type="scientific">Brevibacillus panacihumi</name>
    <dbReference type="NCBI Taxonomy" id="497735"/>
    <lineage>
        <taxon>Bacteria</taxon>
        <taxon>Bacillati</taxon>
        <taxon>Bacillota</taxon>
        <taxon>Bacilli</taxon>
        <taxon>Bacillales</taxon>
        <taxon>Paenibacillaceae</taxon>
        <taxon>Brevibacillus</taxon>
    </lineage>
</organism>